<evidence type="ECO:0000313" key="6">
    <source>
        <dbReference type="EMBL" id="PCK32870.1"/>
    </source>
</evidence>
<organism evidence="6 7">
    <name type="scientific">Pseudoalteromonas piscicida</name>
    <dbReference type="NCBI Taxonomy" id="43662"/>
    <lineage>
        <taxon>Bacteria</taxon>
        <taxon>Pseudomonadati</taxon>
        <taxon>Pseudomonadota</taxon>
        <taxon>Gammaproteobacteria</taxon>
        <taxon>Alteromonadales</taxon>
        <taxon>Pseudoalteromonadaceae</taxon>
        <taxon>Pseudoalteromonas</taxon>
    </lineage>
</organism>
<dbReference type="InterPro" id="IPR007318">
    <property type="entry name" value="Phopholipid_MeTrfase"/>
</dbReference>
<keyword evidence="3 5" id="KW-1133">Transmembrane helix</keyword>
<protein>
    <submittedName>
        <fullName evidence="6">Uncharacterized protein</fullName>
    </submittedName>
</protein>
<feature type="transmembrane region" description="Helical" evidence="5">
    <location>
        <begin position="31"/>
        <end position="49"/>
    </location>
</feature>
<proteinExistence type="predicted"/>
<keyword evidence="7" id="KW-1185">Reference proteome</keyword>
<gene>
    <name evidence="6" type="ORF">CEX98_04575</name>
</gene>
<dbReference type="OrthoDB" id="9811969at2"/>
<evidence type="ECO:0000256" key="4">
    <source>
        <dbReference type="ARBA" id="ARBA00023136"/>
    </source>
</evidence>
<keyword evidence="2 5" id="KW-0812">Transmembrane</keyword>
<dbReference type="PROSITE" id="PS50244">
    <property type="entry name" value="S5A_REDUCTASE"/>
    <property type="match status" value="1"/>
</dbReference>
<dbReference type="Gene3D" id="1.20.120.1630">
    <property type="match status" value="1"/>
</dbReference>
<evidence type="ECO:0000313" key="7">
    <source>
        <dbReference type="Proteomes" id="UP000228621"/>
    </source>
</evidence>
<comment type="caution">
    <text evidence="6">The sequence shown here is derived from an EMBL/GenBank/DDBJ whole genome shotgun (WGS) entry which is preliminary data.</text>
</comment>
<evidence type="ECO:0000256" key="2">
    <source>
        <dbReference type="ARBA" id="ARBA00022692"/>
    </source>
</evidence>
<dbReference type="PANTHER" id="PTHR12714">
    <property type="entry name" value="PROTEIN-S ISOPRENYLCYSTEINE O-METHYLTRANSFERASE"/>
    <property type="match status" value="1"/>
</dbReference>
<keyword evidence="4 5" id="KW-0472">Membrane</keyword>
<dbReference type="Pfam" id="PF04191">
    <property type="entry name" value="PEMT"/>
    <property type="match status" value="1"/>
</dbReference>
<name>A0A2A5JU01_PSEO7</name>
<dbReference type="PANTHER" id="PTHR12714:SF11">
    <property type="entry name" value="PROTEIN C-TERMINAL S-ISOPRENYLCYSTEINE CARBOXYL O-METHYLTRANSFERASE"/>
    <property type="match status" value="1"/>
</dbReference>
<dbReference type="GO" id="GO:0012505">
    <property type="term" value="C:endomembrane system"/>
    <property type="evidence" value="ECO:0007669"/>
    <property type="project" value="UniProtKB-SubCell"/>
</dbReference>
<feature type="transmembrane region" description="Helical" evidence="5">
    <location>
        <begin position="86"/>
        <end position="117"/>
    </location>
</feature>
<dbReference type="Proteomes" id="UP000228621">
    <property type="component" value="Unassembled WGS sequence"/>
</dbReference>
<comment type="subcellular location">
    <subcellularLocation>
        <location evidence="1">Endomembrane system</location>
        <topology evidence="1">Multi-pass membrane protein</topology>
    </subcellularLocation>
</comment>
<evidence type="ECO:0000256" key="3">
    <source>
        <dbReference type="ARBA" id="ARBA00022989"/>
    </source>
</evidence>
<sequence length="148" mass="17084">MQKLLPPILLFLFVILMPVVCWLTAASHFIYYPFNLLGLVPIALGLALAKSGSKLFAKEETNIMTFNKPDKLVDDGVFRYTRNPMYLGFVIALLGYAVLVGGALVSFLFVITFLLIADRWYIRFEEKMMEQTFGDAYLRYRGRVRRWL</sequence>
<accession>A0A2A5JU01</accession>
<reference evidence="7" key="1">
    <citation type="journal article" date="2019" name="Genome Announc.">
        <title>Draft Genome Sequence of Pseudoalteromonas piscicida Strain 36Y ROTHPW, an Hypersaline Seawater Isolate from the South Coast of Sonora, Mexico.</title>
        <authorList>
            <person name="Sanchez-Diaz R."/>
            <person name="Molina-Garza Z.J."/>
            <person name="Cruz-Suarez L.E."/>
            <person name="Selvin J."/>
            <person name="Kiran G.S."/>
            <person name="Ibarra-Gamez J.C."/>
            <person name="Gomez-Gil B."/>
            <person name="Galaviz-Silva L."/>
        </authorList>
    </citation>
    <scope>NUCLEOTIDE SEQUENCE [LARGE SCALE GENOMIC DNA]</scope>
    <source>
        <strain evidence="7">36Y_RITHPW</strain>
    </source>
</reference>
<dbReference type="RefSeq" id="WP_099640940.1">
    <property type="nucleotide sequence ID" value="NZ_NKHF01000023.1"/>
</dbReference>
<evidence type="ECO:0000256" key="1">
    <source>
        <dbReference type="ARBA" id="ARBA00004127"/>
    </source>
</evidence>
<dbReference type="EMBL" id="NKHF01000023">
    <property type="protein sequence ID" value="PCK32870.1"/>
    <property type="molecule type" value="Genomic_DNA"/>
</dbReference>
<dbReference type="GO" id="GO:0016740">
    <property type="term" value="F:transferase activity"/>
    <property type="evidence" value="ECO:0007669"/>
    <property type="project" value="UniProtKB-ARBA"/>
</dbReference>
<evidence type="ECO:0000256" key="5">
    <source>
        <dbReference type="SAM" id="Phobius"/>
    </source>
</evidence>
<dbReference type="AlphaFoldDB" id="A0A2A5JU01"/>